<name>A0ABV7U048_9RHOB</name>
<dbReference type="Proteomes" id="UP001595539">
    <property type="component" value="Unassembled WGS sequence"/>
</dbReference>
<keyword evidence="2" id="KW-1185">Reference proteome</keyword>
<sequence length="154" mass="17479">MTADLPARITAPLPAPTPCVTNSMSQDECARHRSRIGFEVEVVLQGYWQEQLAPELKAAVLADWADELEDWHLEQVRWGLREWRRENPRRKPNPGDIVAVLKKRRGEEYAARAAALPKPGDVQPVITEEARARNAARVAELFPSIIKRIPEVKE</sequence>
<gene>
    <name evidence="1" type="ORF">ACFOM8_02095</name>
</gene>
<organism evidence="1 2">
    <name type="scientific">Paracoccus angustae</name>
    <dbReference type="NCBI Taxonomy" id="1671480"/>
    <lineage>
        <taxon>Bacteria</taxon>
        <taxon>Pseudomonadati</taxon>
        <taxon>Pseudomonadota</taxon>
        <taxon>Alphaproteobacteria</taxon>
        <taxon>Rhodobacterales</taxon>
        <taxon>Paracoccaceae</taxon>
        <taxon>Paracoccus</taxon>
    </lineage>
</organism>
<evidence type="ECO:0000313" key="2">
    <source>
        <dbReference type="Proteomes" id="UP001595539"/>
    </source>
</evidence>
<evidence type="ECO:0000313" key="1">
    <source>
        <dbReference type="EMBL" id="MFC3628232.1"/>
    </source>
</evidence>
<dbReference type="EMBL" id="JBHRXY010000001">
    <property type="protein sequence ID" value="MFC3628232.1"/>
    <property type="molecule type" value="Genomic_DNA"/>
</dbReference>
<accession>A0ABV7U048</accession>
<reference evidence="2" key="1">
    <citation type="journal article" date="2019" name="Int. J. Syst. Evol. Microbiol.">
        <title>The Global Catalogue of Microorganisms (GCM) 10K type strain sequencing project: providing services to taxonomists for standard genome sequencing and annotation.</title>
        <authorList>
            <consortium name="The Broad Institute Genomics Platform"/>
            <consortium name="The Broad Institute Genome Sequencing Center for Infectious Disease"/>
            <person name="Wu L."/>
            <person name="Ma J."/>
        </authorList>
    </citation>
    <scope>NUCLEOTIDE SEQUENCE [LARGE SCALE GENOMIC DNA]</scope>
    <source>
        <strain evidence="2">KCTC 42473</strain>
    </source>
</reference>
<protein>
    <submittedName>
        <fullName evidence="1">Uncharacterized protein</fullName>
    </submittedName>
</protein>
<proteinExistence type="predicted"/>
<comment type="caution">
    <text evidence="1">The sequence shown here is derived from an EMBL/GenBank/DDBJ whole genome shotgun (WGS) entry which is preliminary data.</text>
</comment>